<evidence type="ECO:0000256" key="1">
    <source>
        <dbReference type="SAM" id="MobiDB-lite"/>
    </source>
</evidence>
<dbReference type="EMBL" id="LGRX02035688">
    <property type="protein sequence ID" value="KAK3233532.1"/>
    <property type="molecule type" value="Genomic_DNA"/>
</dbReference>
<sequence length="352" mass="39107">MGGLAAERIRRIMEKMTESSVSLIQRVFRGRKARKQVTLKKAAAKVIQGSMINYIRLSYHQRHAKHANTLLTHLNDLNKASKVVNTIKTFAFNCKKIQACLKKANAALVARRAMMCLQWERYEETLIAQHAAHLAKKREGSKSPAPPAAMAADAKGKGKGGKALKGKDKKVEKKEEVKADEEGEKTALVRAVPPVGKPPSGRPQPASGVAAGAAGKEGPQRGTENPDYDVRPWMIGGKAEFIRVPRSLKQTLVVEQVRLERQDYLDLIERWHDDMANFDIDWEKENAILQAKMVVSGKQVNIEEIAAAKKKAAPNGGERPRRRALVCKVTLEKLHRDAVERILKEREAAGKK</sequence>
<reference evidence="2 3" key="1">
    <citation type="journal article" date="2015" name="Genome Biol. Evol.">
        <title>Comparative Genomics of a Bacterivorous Green Alga Reveals Evolutionary Causalities and Consequences of Phago-Mixotrophic Mode of Nutrition.</title>
        <authorList>
            <person name="Burns J.A."/>
            <person name="Paasch A."/>
            <person name="Narechania A."/>
            <person name="Kim E."/>
        </authorList>
    </citation>
    <scope>NUCLEOTIDE SEQUENCE [LARGE SCALE GENOMIC DNA]</scope>
    <source>
        <strain evidence="2 3">PLY_AMNH</strain>
    </source>
</reference>
<organism evidence="2 3">
    <name type="scientific">Cymbomonas tetramitiformis</name>
    <dbReference type="NCBI Taxonomy" id="36881"/>
    <lineage>
        <taxon>Eukaryota</taxon>
        <taxon>Viridiplantae</taxon>
        <taxon>Chlorophyta</taxon>
        <taxon>Pyramimonadophyceae</taxon>
        <taxon>Pyramimonadales</taxon>
        <taxon>Pyramimonadaceae</taxon>
        <taxon>Cymbomonas</taxon>
    </lineage>
</organism>
<feature type="compositionally biased region" description="Basic and acidic residues" evidence="1">
    <location>
        <begin position="165"/>
        <end position="177"/>
    </location>
</feature>
<proteinExistence type="predicted"/>
<comment type="caution">
    <text evidence="2">The sequence shown here is derived from an EMBL/GenBank/DDBJ whole genome shotgun (WGS) entry which is preliminary data.</text>
</comment>
<dbReference type="AlphaFoldDB" id="A0AAE0BCX1"/>
<dbReference type="PROSITE" id="PS50096">
    <property type="entry name" value="IQ"/>
    <property type="match status" value="1"/>
</dbReference>
<keyword evidence="3" id="KW-1185">Reference proteome</keyword>
<protein>
    <submittedName>
        <fullName evidence="2">Uncharacterized protein</fullName>
    </submittedName>
</protein>
<name>A0AAE0BCX1_9CHLO</name>
<accession>A0AAE0BCX1</accession>
<dbReference type="Proteomes" id="UP001190700">
    <property type="component" value="Unassembled WGS sequence"/>
</dbReference>
<evidence type="ECO:0000313" key="2">
    <source>
        <dbReference type="EMBL" id="KAK3233532.1"/>
    </source>
</evidence>
<feature type="region of interest" description="Disordered" evidence="1">
    <location>
        <begin position="135"/>
        <end position="230"/>
    </location>
</feature>
<evidence type="ECO:0000313" key="3">
    <source>
        <dbReference type="Proteomes" id="UP001190700"/>
    </source>
</evidence>
<gene>
    <name evidence="2" type="ORF">CYMTET_56193</name>
</gene>